<gene>
    <name evidence="1" type="ORF">SAMN02910315_01939</name>
</gene>
<dbReference type="AlphaFoldDB" id="A0A1G5X4S6"/>
<reference evidence="1 2" key="1">
    <citation type="submission" date="2016-10" db="EMBL/GenBank/DDBJ databases">
        <authorList>
            <person name="Varghese N."/>
            <person name="Submissions S."/>
        </authorList>
    </citation>
    <scope>NUCLEOTIDE SEQUENCE [LARGE SCALE GENOMIC DNA]</scope>
    <source>
        <strain evidence="1 2">DSM 16643</strain>
    </source>
</reference>
<dbReference type="Proteomes" id="UP000323439">
    <property type="component" value="Unassembled WGS sequence"/>
</dbReference>
<protein>
    <submittedName>
        <fullName evidence="1">Uncharacterized protein</fullName>
    </submittedName>
</protein>
<evidence type="ECO:0000313" key="2">
    <source>
        <dbReference type="Proteomes" id="UP000323439"/>
    </source>
</evidence>
<sequence length="145" mass="16603">MTDDEKTKNRIFIRKKDREIYQSIKTANGILSKASNSELFVMAMVLGFKEKGKGSLKNISSDANEGFIRIESVDDDSWNMIKAFALYEEEDVNVLGDIDKMLDIAEKYANEGIKVLNKVYFDKDTDFTEVLEEKLINEFDSHEIG</sequence>
<organism evidence="1 2">
    <name type="scientific">Methanobrevibacter millerae</name>
    <dbReference type="NCBI Taxonomy" id="230361"/>
    <lineage>
        <taxon>Archaea</taxon>
        <taxon>Methanobacteriati</taxon>
        <taxon>Methanobacteriota</taxon>
        <taxon>Methanomada group</taxon>
        <taxon>Methanobacteria</taxon>
        <taxon>Methanobacteriales</taxon>
        <taxon>Methanobacteriaceae</taxon>
        <taxon>Methanobrevibacter</taxon>
    </lineage>
</organism>
<dbReference type="EMBL" id="FMXB01000017">
    <property type="protein sequence ID" value="SDA65064.1"/>
    <property type="molecule type" value="Genomic_DNA"/>
</dbReference>
<accession>A0A1G5X4S6</accession>
<proteinExistence type="predicted"/>
<evidence type="ECO:0000313" key="1">
    <source>
        <dbReference type="EMBL" id="SDA65064.1"/>
    </source>
</evidence>
<name>A0A1G5X4S6_9EURY</name>
<dbReference type="RefSeq" id="WP_149732442.1">
    <property type="nucleotide sequence ID" value="NZ_FMXB01000017.1"/>
</dbReference>
<keyword evidence="2" id="KW-1185">Reference proteome</keyword>